<comment type="caution">
    <text evidence="2">The sequence shown here is derived from an EMBL/GenBank/DDBJ whole genome shotgun (WGS) entry which is preliminary data.</text>
</comment>
<name>A0A0F9ZTM7_TRIHA</name>
<proteinExistence type="predicted"/>
<dbReference type="Gene3D" id="3.10.450.50">
    <property type="match status" value="1"/>
</dbReference>
<accession>A0A0F9ZTM7</accession>
<dbReference type="AlphaFoldDB" id="A0A0F9ZTM7"/>
<dbReference type="InterPro" id="IPR037401">
    <property type="entry name" value="SnoaL-like"/>
</dbReference>
<reference evidence="3" key="1">
    <citation type="journal article" date="2015" name="Genome Announc.">
        <title>Draft whole-genome sequence of the biocontrol agent Trichoderma harzianum T6776.</title>
        <authorList>
            <person name="Baroncelli R."/>
            <person name="Piaggeschi G."/>
            <person name="Fiorini L."/>
            <person name="Bertolini E."/>
            <person name="Zapparata A."/>
            <person name="Pe M.E."/>
            <person name="Sarrocco S."/>
            <person name="Vannacci G."/>
        </authorList>
    </citation>
    <scope>NUCLEOTIDE SEQUENCE [LARGE SCALE GENOMIC DNA]</scope>
    <source>
        <strain evidence="3">T6776</strain>
    </source>
</reference>
<dbReference type="OrthoDB" id="4456362at2759"/>
<dbReference type="SUPFAM" id="SSF54427">
    <property type="entry name" value="NTF2-like"/>
    <property type="match status" value="1"/>
</dbReference>
<dbReference type="Proteomes" id="UP000034112">
    <property type="component" value="Unassembled WGS sequence"/>
</dbReference>
<evidence type="ECO:0000313" key="3">
    <source>
        <dbReference type="Proteomes" id="UP000034112"/>
    </source>
</evidence>
<evidence type="ECO:0000313" key="2">
    <source>
        <dbReference type="EMBL" id="KKP03562.1"/>
    </source>
</evidence>
<dbReference type="InterPro" id="IPR032710">
    <property type="entry name" value="NTF2-like_dom_sf"/>
</dbReference>
<dbReference type="Pfam" id="PF13577">
    <property type="entry name" value="SnoaL_4"/>
    <property type="match status" value="1"/>
</dbReference>
<sequence>MALALPAGAAEIIVRKKALYCRLADTNEWALADKVMLPDFTFTAVDEEDNIVNINDTDYHWTSLADWVAYFSRIFTSIQTMHVAGYPELELVAPDEIKAIFGVTYLVGTKEASKGVHGTGGGHYYETWKLKDGDWFLQKTRFVRIYWKEMTL</sequence>
<feature type="domain" description="SnoaL-like" evidence="1">
    <location>
        <begin position="13"/>
        <end position="140"/>
    </location>
</feature>
<gene>
    <name evidence="2" type="ORF">THAR02_04305</name>
</gene>
<dbReference type="OMA" id="RKKAQYC"/>
<dbReference type="EMBL" id="JOKZ01000105">
    <property type="protein sequence ID" value="KKP03562.1"/>
    <property type="molecule type" value="Genomic_DNA"/>
</dbReference>
<organism evidence="2 3">
    <name type="scientific">Trichoderma harzianum</name>
    <name type="common">Hypocrea lixii</name>
    <dbReference type="NCBI Taxonomy" id="5544"/>
    <lineage>
        <taxon>Eukaryota</taxon>
        <taxon>Fungi</taxon>
        <taxon>Dikarya</taxon>
        <taxon>Ascomycota</taxon>
        <taxon>Pezizomycotina</taxon>
        <taxon>Sordariomycetes</taxon>
        <taxon>Hypocreomycetidae</taxon>
        <taxon>Hypocreales</taxon>
        <taxon>Hypocreaceae</taxon>
        <taxon>Trichoderma</taxon>
    </lineage>
</organism>
<protein>
    <recommendedName>
        <fullName evidence="1">SnoaL-like domain-containing protein</fullName>
    </recommendedName>
</protein>
<evidence type="ECO:0000259" key="1">
    <source>
        <dbReference type="Pfam" id="PF13577"/>
    </source>
</evidence>